<evidence type="ECO:0000256" key="3">
    <source>
        <dbReference type="ARBA" id="ARBA00008178"/>
    </source>
</evidence>
<name>A0A326TZ58_THEHA</name>
<dbReference type="EMBL" id="QKUF01000030">
    <property type="protein sequence ID" value="PZW22850.1"/>
    <property type="molecule type" value="Genomic_DNA"/>
</dbReference>
<dbReference type="RefSeq" id="WP_111325571.1">
    <property type="nucleotide sequence ID" value="NZ_BIFX01000001.1"/>
</dbReference>
<dbReference type="InterPro" id="IPR005888">
    <property type="entry name" value="dTDP_Gluc_deHydtase"/>
</dbReference>
<dbReference type="InterPro" id="IPR016040">
    <property type="entry name" value="NAD(P)-bd_dom"/>
</dbReference>
<dbReference type="CDD" id="cd05246">
    <property type="entry name" value="dTDP_GD_SDR_e"/>
    <property type="match status" value="1"/>
</dbReference>
<dbReference type="NCBIfam" id="TIGR01181">
    <property type="entry name" value="dTDP_gluc_dehyt"/>
    <property type="match status" value="1"/>
</dbReference>
<comment type="caution">
    <text evidence="10">The sequence shown here is derived from an EMBL/GenBank/DDBJ whole genome shotgun (WGS) entry which is preliminary data.</text>
</comment>
<dbReference type="EC" id="4.2.1.46" evidence="4 8"/>
<evidence type="ECO:0000256" key="6">
    <source>
        <dbReference type="ARBA" id="ARBA00023027"/>
    </source>
</evidence>
<keyword evidence="7 8" id="KW-0456">Lyase</keyword>
<dbReference type="Gene3D" id="3.40.50.720">
    <property type="entry name" value="NAD(P)-binding Rossmann-like Domain"/>
    <property type="match status" value="1"/>
</dbReference>
<dbReference type="Gene3D" id="3.90.25.10">
    <property type="entry name" value="UDP-galactose 4-epimerase, domain 1"/>
    <property type="match status" value="1"/>
</dbReference>
<comment type="cofactor">
    <cofactor evidence="2 8">
        <name>NAD(+)</name>
        <dbReference type="ChEBI" id="CHEBI:57540"/>
    </cofactor>
</comment>
<dbReference type="Pfam" id="PF16363">
    <property type="entry name" value="GDP_Man_Dehyd"/>
    <property type="match status" value="1"/>
</dbReference>
<dbReference type="PANTHER" id="PTHR43000">
    <property type="entry name" value="DTDP-D-GLUCOSE 4,6-DEHYDRATASE-RELATED"/>
    <property type="match status" value="1"/>
</dbReference>
<feature type="domain" description="NAD(P)-binding" evidence="9">
    <location>
        <begin position="4"/>
        <end position="311"/>
    </location>
</feature>
<dbReference type="FunFam" id="3.40.50.720:FF:000304">
    <property type="entry name" value="UDP-glucose 4,6-dehydratase"/>
    <property type="match status" value="1"/>
</dbReference>
<evidence type="ECO:0000313" key="10">
    <source>
        <dbReference type="EMBL" id="PZW22850.1"/>
    </source>
</evidence>
<dbReference type="Proteomes" id="UP000248806">
    <property type="component" value="Unassembled WGS sequence"/>
</dbReference>
<dbReference type="SUPFAM" id="SSF51735">
    <property type="entry name" value="NAD(P)-binding Rossmann-fold domains"/>
    <property type="match status" value="1"/>
</dbReference>
<evidence type="ECO:0000256" key="5">
    <source>
        <dbReference type="ARBA" id="ARBA00016977"/>
    </source>
</evidence>
<keyword evidence="6" id="KW-0520">NAD</keyword>
<evidence type="ECO:0000256" key="8">
    <source>
        <dbReference type="RuleBase" id="RU004473"/>
    </source>
</evidence>
<dbReference type="GO" id="GO:0009225">
    <property type="term" value="P:nucleotide-sugar metabolic process"/>
    <property type="evidence" value="ECO:0007669"/>
    <property type="project" value="InterPro"/>
</dbReference>
<evidence type="ECO:0000256" key="7">
    <source>
        <dbReference type="ARBA" id="ARBA00023239"/>
    </source>
</evidence>
<proteinExistence type="inferred from homology"/>
<protein>
    <recommendedName>
        <fullName evidence="5 8">dTDP-glucose 4,6-dehydratase</fullName>
        <ecNumber evidence="4 8">4.2.1.46</ecNumber>
    </recommendedName>
</protein>
<evidence type="ECO:0000256" key="1">
    <source>
        <dbReference type="ARBA" id="ARBA00001539"/>
    </source>
</evidence>
<evidence type="ECO:0000259" key="9">
    <source>
        <dbReference type="Pfam" id="PF16363"/>
    </source>
</evidence>
<sequence length="344" mass="39121">MRILVTGGAGFIGSNFVSFLLQHYPTYEVVILDKLTYAGNLLNLTEELERSNCTFQEGDICNPLQVERAIRGCQAVVHFAAETHVDRSIVAPEVFIKTNVEGTYVLLEAARKHHIQRFIHISTDEVYGNALSPEGISRPSLETDPQRPMSPYAASKAAADSLAYSYWTTYGVPVVITRCGNNYGPRQYPEKQLPHFILCAQEKRPLPIYGTGQNVRDWIHVYDHAAAILTLLHEDGKLVHGEVFNVGAGEERTILENACTVLDLLRRPRSLIQFVPDRPGHVRRHAVDTTKIRRVCGWQPRVRFREGIEQTVRWYQEHPEWIAATRARYDDFVRRVFELEAEAA</sequence>
<reference evidence="10 11" key="1">
    <citation type="submission" date="2018-06" db="EMBL/GenBank/DDBJ databases">
        <title>Genomic Encyclopedia of Archaeal and Bacterial Type Strains, Phase II (KMG-II): from individual species to whole genera.</title>
        <authorList>
            <person name="Goeker M."/>
        </authorList>
    </citation>
    <scope>NUCLEOTIDE SEQUENCE [LARGE SCALE GENOMIC DNA]</scope>
    <source>
        <strain evidence="10 11">ATCC BAA-1881</strain>
    </source>
</reference>
<evidence type="ECO:0000256" key="4">
    <source>
        <dbReference type="ARBA" id="ARBA00011990"/>
    </source>
</evidence>
<evidence type="ECO:0000313" key="11">
    <source>
        <dbReference type="Proteomes" id="UP000248806"/>
    </source>
</evidence>
<gene>
    <name evidence="10" type="ORF">EI42_05301</name>
</gene>
<dbReference type="AlphaFoldDB" id="A0A326TZ58"/>
<comment type="catalytic activity">
    <reaction evidence="1 8">
        <text>dTDP-alpha-D-glucose = dTDP-4-dehydro-6-deoxy-alpha-D-glucose + H2O</text>
        <dbReference type="Rhea" id="RHEA:17221"/>
        <dbReference type="ChEBI" id="CHEBI:15377"/>
        <dbReference type="ChEBI" id="CHEBI:57477"/>
        <dbReference type="ChEBI" id="CHEBI:57649"/>
        <dbReference type="EC" id="4.2.1.46"/>
    </reaction>
</comment>
<evidence type="ECO:0000256" key="2">
    <source>
        <dbReference type="ARBA" id="ARBA00001911"/>
    </source>
</evidence>
<dbReference type="InterPro" id="IPR036291">
    <property type="entry name" value="NAD(P)-bd_dom_sf"/>
</dbReference>
<dbReference type="OrthoDB" id="9803061at2"/>
<keyword evidence="11" id="KW-1185">Reference proteome</keyword>
<comment type="similarity">
    <text evidence="3 8">Belongs to the NAD(P)-dependent epimerase/dehydratase family. dTDP-glucose dehydratase subfamily.</text>
</comment>
<dbReference type="GO" id="GO:0008460">
    <property type="term" value="F:dTDP-glucose 4,6-dehydratase activity"/>
    <property type="evidence" value="ECO:0007669"/>
    <property type="project" value="UniProtKB-EC"/>
</dbReference>
<accession>A0A326TZ58</accession>
<organism evidence="10 11">
    <name type="scientific">Thermosporothrix hazakensis</name>
    <dbReference type="NCBI Taxonomy" id="644383"/>
    <lineage>
        <taxon>Bacteria</taxon>
        <taxon>Bacillati</taxon>
        <taxon>Chloroflexota</taxon>
        <taxon>Ktedonobacteria</taxon>
        <taxon>Ktedonobacterales</taxon>
        <taxon>Thermosporotrichaceae</taxon>
        <taxon>Thermosporothrix</taxon>
    </lineage>
</organism>